<feature type="transmembrane region" description="Helical" evidence="1">
    <location>
        <begin position="65"/>
        <end position="85"/>
    </location>
</feature>
<dbReference type="GO" id="GO:0140359">
    <property type="term" value="F:ABC-type transporter activity"/>
    <property type="evidence" value="ECO:0007669"/>
    <property type="project" value="InterPro"/>
</dbReference>
<keyword evidence="1" id="KW-0472">Membrane</keyword>
<dbReference type="GO" id="GO:0005886">
    <property type="term" value="C:plasma membrane"/>
    <property type="evidence" value="ECO:0007669"/>
    <property type="project" value="UniProtKB-SubCell"/>
</dbReference>
<dbReference type="EMBL" id="QGGR01000022">
    <property type="protein sequence ID" value="PWK39508.1"/>
    <property type="molecule type" value="Genomic_DNA"/>
</dbReference>
<dbReference type="Proteomes" id="UP000245697">
    <property type="component" value="Unassembled WGS sequence"/>
</dbReference>
<name>A0A316F4S1_9ACTN</name>
<gene>
    <name evidence="2" type="ORF">BC793_12280</name>
</gene>
<keyword evidence="1" id="KW-0812">Transmembrane</keyword>
<sequence length="256" mass="26146">MNAYRVSFPRVARAEGGKLITLRSTWAVLSVTAVITVGLAVAINANVYRRPGAEVSSGALTAQTFLGVDVVCLILGVFGILMITGEFGSGLIRATFAAVPRRVPVLLAKAVALVLVAFPATLAACIVAMIAGEALLPAGPPADIPVRALFGAAAAPVALALIGLGIGALVRHTAAAITVYVLTMLVLPAILQPALPEDLADDVVRYVPIAAAQAMYAVDTGNPFPMLAPGTAVLTVAAWTVLTLAAGAVMLRHRDP</sequence>
<evidence type="ECO:0000256" key="1">
    <source>
        <dbReference type="SAM" id="Phobius"/>
    </source>
</evidence>
<feature type="transmembrane region" description="Helical" evidence="1">
    <location>
        <begin position="150"/>
        <end position="170"/>
    </location>
</feature>
<feature type="transmembrane region" description="Helical" evidence="1">
    <location>
        <begin position="106"/>
        <end position="130"/>
    </location>
</feature>
<feature type="transmembrane region" description="Helical" evidence="1">
    <location>
        <begin position="20"/>
        <end position="45"/>
    </location>
</feature>
<evidence type="ECO:0000313" key="3">
    <source>
        <dbReference type="Proteomes" id="UP000245697"/>
    </source>
</evidence>
<reference evidence="2 3" key="1">
    <citation type="submission" date="2018-05" db="EMBL/GenBank/DDBJ databases">
        <title>Genomic Encyclopedia of Archaeal and Bacterial Type Strains, Phase II (KMG-II): from individual species to whole genera.</title>
        <authorList>
            <person name="Goeker M."/>
        </authorList>
    </citation>
    <scope>NUCLEOTIDE SEQUENCE [LARGE SCALE GENOMIC DNA]</scope>
    <source>
        <strain evidence="2 3">DSM 45184</strain>
    </source>
</reference>
<proteinExistence type="predicted"/>
<keyword evidence="3" id="KW-1185">Reference proteome</keyword>
<dbReference type="AlphaFoldDB" id="A0A316F4S1"/>
<accession>A0A316F4S1</accession>
<dbReference type="RefSeq" id="WP_109600689.1">
    <property type="nucleotide sequence ID" value="NZ_BONA01000075.1"/>
</dbReference>
<keyword evidence="1" id="KW-1133">Transmembrane helix</keyword>
<evidence type="ECO:0008006" key="4">
    <source>
        <dbReference type="Google" id="ProtNLM"/>
    </source>
</evidence>
<dbReference type="OrthoDB" id="3297477at2"/>
<evidence type="ECO:0000313" key="2">
    <source>
        <dbReference type="EMBL" id="PWK39508.1"/>
    </source>
</evidence>
<comment type="caution">
    <text evidence="2">The sequence shown here is derived from an EMBL/GenBank/DDBJ whole genome shotgun (WGS) entry which is preliminary data.</text>
</comment>
<protein>
    <recommendedName>
        <fullName evidence="4">ABC-2 family transporter</fullName>
    </recommendedName>
</protein>
<feature type="transmembrane region" description="Helical" evidence="1">
    <location>
        <begin position="232"/>
        <end position="251"/>
    </location>
</feature>
<feature type="transmembrane region" description="Helical" evidence="1">
    <location>
        <begin position="177"/>
        <end position="195"/>
    </location>
</feature>
<organism evidence="2 3">
    <name type="scientific">Actinoplanes xinjiangensis</name>
    <dbReference type="NCBI Taxonomy" id="512350"/>
    <lineage>
        <taxon>Bacteria</taxon>
        <taxon>Bacillati</taxon>
        <taxon>Actinomycetota</taxon>
        <taxon>Actinomycetes</taxon>
        <taxon>Micromonosporales</taxon>
        <taxon>Micromonosporaceae</taxon>
        <taxon>Actinoplanes</taxon>
    </lineage>
</organism>